<reference evidence="3" key="1">
    <citation type="journal article" date="2017" name="Appl. Environ. Microbiol.">
        <title>Genomic analysis of Calderihabitans maritimus KKC1, a thermophilic hydrogenogenic carboxydotrophic bacterium isolated from marine sediment.</title>
        <authorList>
            <person name="Omae K."/>
            <person name="Yoneda Y."/>
            <person name="Fukuyama Y."/>
            <person name="Yoshida T."/>
            <person name="Sako Y."/>
        </authorList>
    </citation>
    <scope>NUCLEOTIDE SEQUENCE [LARGE SCALE GENOMIC DNA]</scope>
    <source>
        <strain evidence="3">KKC1</strain>
    </source>
</reference>
<name>A0A1Z5HNT6_9FIRM</name>
<dbReference type="EMBL" id="BDGJ01000010">
    <property type="protein sequence ID" value="GAW91199.1"/>
    <property type="molecule type" value="Genomic_DNA"/>
</dbReference>
<gene>
    <name evidence="2" type="ORF">KKC1_03610</name>
</gene>
<evidence type="ECO:0000313" key="3">
    <source>
        <dbReference type="Proteomes" id="UP000197032"/>
    </source>
</evidence>
<evidence type="ECO:0000313" key="2">
    <source>
        <dbReference type="EMBL" id="GAW91199.1"/>
    </source>
</evidence>
<comment type="caution">
    <text evidence="2">The sequence shown here is derived from an EMBL/GenBank/DDBJ whole genome shotgun (WGS) entry which is preliminary data.</text>
</comment>
<dbReference type="AlphaFoldDB" id="A0A1Z5HNT6"/>
<sequence length="62" mass="7133">MWRVDGWKDNALTRGGLPDKPGRAGNPCRALCRLQEAFPLLVGEWTHEFEIANLYKKACRLY</sequence>
<feature type="region of interest" description="Disordered" evidence="1">
    <location>
        <begin position="1"/>
        <end position="23"/>
    </location>
</feature>
<accession>A0A1Z5HNT6</accession>
<protein>
    <submittedName>
        <fullName evidence="2">Uncharacterized protein</fullName>
    </submittedName>
</protein>
<dbReference type="Proteomes" id="UP000197032">
    <property type="component" value="Unassembled WGS sequence"/>
</dbReference>
<proteinExistence type="predicted"/>
<organism evidence="2 3">
    <name type="scientific">Calderihabitans maritimus</name>
    <dbReference type="NCBI Taxonomy" id="1246530"/>
    <lineage>
        <taxon>Bacteria</taxon>
        <taxon>Bacillati</taxon>
        <taxon>Bacillota</taxon>
        <taxon>Clostridia</taxon>
        <taxon>Neomoorellales</taxon>
        <taxon>Calderihabitantaceae</taxon>
        <taxon>Calderihabitans</taxon>
    </lineage>
</organism>
<evidence type="ECO:0000256" key="1">
    <source>
        <dbReference type="SAM" id="MobiDB-lite"/>
    </source>
</evidence>
<keyword evidence="3" id="KW-1185">Reference proteome</keyword>